<organism evidence="7 8">
    <name type="scientific">Bradyrhizobium cosmicum</name>
    <dbReference type="NCBI Taxonomy" id="1404864"/>
    <lineage>
        <taxon>Bacteria</taxon>
        <taxon>Pseudomonadati</taxon>
        <taxon>Pseudomonadota</taxon>
        <taxon>Alphaproteobacteria</taxon>
        <taxon>Hyphomicrobiales</taxon>
        <taxon>Nitrobacteraceae</taxon>
        <taxon>Bradyrhizobium</taxon>
    </lineage>
</organism>
<name>A0AAI8M912_9BRAD</name>
<evidence type="ECO:0000256" key="3">
    <source>
        <dbReference type="ARBA" id="ARBA00023159"/>
    </source>
</evidence>
<dbReference type="GO" id="GO:0003700">
    <property type="term" value="F:DNA-binding transcription factor activity"/>
    <property type="evidence" value="ECO:0007669"/>
    <property type="project" value="InterPro"/>
</dbReference>
<dbReference type="SUPFAM" id="SSF51215">
    <property type="entry name" value="Regulatory protein AraC"/>
    <property type="match status" value="1"/>
</dbReference>
<dbReference type="EMBL" id="AP012279">
    <property type="protein sequence ID" value="BAL73905.1"/>
    <property type="molecule type" value="Genomic_DNA"/>
</dbReference>
<gene>
    <name evidence="7" type="ORF">S23_06850</name>
</gene>
<keyword evidence="2" id="KW-0238">DNA-binding</keyword>
<accession>A0AAI8M912</accession>
<dbReference type="InterPro" id="IPR009057">
    <property type="entry name" value="Homeodomain-like_sf"/>
</dbReference>
<dbReference type="Pfam" id="PF12833">
    <property type="entry name" value="HTH_18"/>
    <property type="match status" value="1"/>
</dbReference>
<dbReference type="PANTHER" id="PTHR46796">
    <property type="entry name" value="HTH-TYPE TRANSCRIPTIONAL ACTIVATOR RHAS-RELATED"/>
    <property type="match status" value="1"/>
</dbReference>
<dbReference type="KEGG" id="brs:S23_06850"/>
<feature type="domain" description="HTH araC/xylS-type" evidence="6">
    <location>
        <begin position="208"/>
        <end position="308"/>
    </location>
</feature>
<dbReference type="Gene3D" id="1.10.10.60">
    <property type="entry name" value="Homeodomain-like"/>
    <property type="match status" value="1"/>
</dbReference>
<evidence type="ECO:0000256" key="2">
    <source>
        <dbReference type="ARBA" id="ARBA00023125"/>
    </source>
</evidence>
<keyword evidence="8" id="KW-1185">Reference proteome</keyword>
<evidence type="ECO:0000256" key="1">
    <source>
        <dbReference type="ARBA" id="ARBA00023015"/>
    </source>
</evidence>
<evidence type="ECO:0000259" key="6">
    <source>
        <dbReference type="PROSITE" id="PS01124"/>
    </source>
</evidence>
<sequence>MRTRDVDEAIEAVSKVYCPHSISVTGRATGIDSVLEIVQPGSQPLVYLSYAAPVTIDAGHFSDLFLAIRSTAGRGSALQDGQSATWRAGQTLLFCAEKDTRIHFDRDFTQTSIRLDSNLLESVCSRWLGRPIDKPVRFDFHPFTEELEASWSHILALISTGAPPDRHELRPRRLLDEYVLALLLHHQPNNYSAELQRDVRNPTPHILRKAEQFIRESAEAPITVSDIAAEIGVSVRALQATFRTWRSTTPSMFLRETRLKRVRDQLTAAGSSTSVTELAFGAGFTHLGRFSDIYRKAYGESPNETLARSRGASRRTKPKAGKS</sequence>
<dbReference type="Proteomes" id="UP000007886">
    <property type="component" value="Chromosome"/>
</dbReference>
<dbReference type="InterPro" id="IPR018060">
    <property type="entry name" value="HTH_AraC"/>
</dbReference>
<dbReference type="InterPro" id="IPR037923">
    <property type="entry name" value="HTH-like"/>
</dbReference>
<evidence type="ECO:0000256" key="4">
    <source>
        <dbReference type="ARBA" id="ARBA00023163"/>
    </source>
</evidence>
<dbReference type="SMART" id="SM00342">
    <property type="entry name" value="HTH_ARAC"/>
    <property type="match status" value="1"/>
</dbReference>
<evidence type="ECO:0000313" key="8">
    <source>
        <dbReference type="Proteomes" id="UP000007886"/>
    </source>
</evidence>
<reference evidence="7 8" key="1">
    <citation type="journal article" date="2012" name="Microbes Environ.">
        <title>Complete genome sequence of Bradyrhizobium sp. S23321: insights into symbiosis evolution in soil oligotrophs.</title>
        <authorList>
            <person name="Okubo T."/>
            <person name="Tsukui T."/>
            <person name="Maita H."/>
            <person name="Okamoto S."/>
            <person name="Oshima K."/>
            <person name="Fujisawa T."/>
            <person name="Saito A."/>
            <person name="Futamata H."/>
            <person name="Hattori R."/>
            <person name="Shimomura Y."/>
            <person name="Haruta S."/>
            <person name="Morimoto S."/>
            <person name="Wang Y."/>
            <person name="Sakai Y."/>
            <person name="Hattori M."/>
            <person name="Aizawa S."/>
            <person name="Nagashima K.V.P."/>
            <person name="Masuda S."/>
            <person name="Hattori T."/>
            <person name="Yamashita A."/>
            <person name="Bao Z."/>
            <person name="Hayatsu M."/>
            <person name="Kajiya-Kanegae H."/>
            <person name="Yoshinaga I."/>
            <person name="Sakamoto K."/>
            <person name="Toyota K."/>
            <person name="Nakao M."/>
            <person name="Kohara M."/>
            <person name="Anda M."/>
            <person name="Niwa R."/>
            <person name="Jung-Hwan P."/>
            <person name="Sameshima-Saito R."/>
            <person name="Tokuda S."/>
            <person name="Yamamoto S."/>
            <person name="Yamamoto S."/>
            <person name="Yokoyama T."/>
            <person name="Akutsu T."/>
            <person name="Nakamura Y."/>
            <person name="Nakahira-Yanaka Y."/>
            <person name="Takada Hoshino Y."/>
            <person name="Hirakawa H."/>
            <person name="Mitsui H."/>
            <person name="Terasawa K."/>
            <person name="Itakura M."/>
            <person name="Sato S."/>
            <person name="Ikeda-Ohtsubo W."/>
            <person name="Sakakura N."/>
            <person name="Kaminuma E."/>
            <person name="Minamisawa K."/>
        </authorList>
    </citation>
    <scope>NUCLEOTIDE SEQUENCE [LARGE SCALE GENOMIC DNA]</scope>
    <source>
        <strain evidence="7 8">S23321</strain>
    </source>
</reference>
<dbReference type="AlphaFoldDB" id="A0AAI8M912"/>
<keyword evidence="4" id="KW-0804">Transcription</keyword>
<evidence type="ECO:0000313" key="7">
    <source>
        <dbReference type="EMBL" id="BAL73905.1"/>
    </source>
</evidence>
<protein>
    <submittedName>
        <fullName evidence="7">Transcriptional regulatory protein AraC family</fullName>
    </submittedName>
</protein>
<feature type="compositionally biased region" description="Basic residues" evidence="5">
    <location>
        <begin position="311"/>
        <end position="323"/>
    </location>
</feature>
<dbReference type="InterPro" id="IPR035418">
    <property type="entry name" value="AraC-bd_2"/>
</dbReference>
<dbReference type="SUPFAM" id="SSF46689">
    <property type="entry name" value="Homeodomain-like"/>
    <property type="match status" value="1"/>
</dbReference>
<evidence type="ECO:0000256" key="5">
    <source>
        <dbReference type="SAM" id="MobiDB-lite"/>
    </source>
</evidence>
<dbReference type="GO" id="GO:0043565">
    <property type="term" value="F:sequence-specific DNA binding"/>
    <property type="evidence" value="ECO:0007669"/>
    <property type="project" value="InterPro"/>
</dbReference>
<dbReference type="PROSITE" id="PS00041">
    <property type="entry name" value="HTH_ARAC_FAMILY_1"/>
    <property type="match status" value="1"/>
</dbReference>
<keyword evidence="3" id="KW-0010">Activator</keyword>
<dbReference type="InterPro" id="IPR018062">
    <property type="entry name" value="HTH_AraC-typ_CS"/>
</dbReference>
<keyword evidence="1" id="KW-0805">Transcription regulation</keyword>
<dbReference type="PROSITE" id="PS01124">
    <property type="entry name" value="HTH_ARAC_FAMILY_2"/>
    <property type="match status" value="1"/>
</dbReference>
<feature type="region of interest" description="Disordered" evidence="5">
    <location>
        <begin position="301"/>
        <end position="323"/>
    </location>
</feature>
<proteinExistence type="predicted"/>
<dbReference type="PANTHER" id="PTHR46796:SF12">
    <property type="entry name" value="HTH-TYPE DNA-BINDING TRANSCRIPTIONAL ACTIVATOR EUTR"/>
    <property type="match status" value="1"/>
</dbReference>
<dbReference type="Pfam" id="PF14525">
    <property type="entry name" value="AraC_binding_2"/>
    <property type="match status" value="1"/>
</dbReference>
<dbReference type="InterPro" id="IPR050204">
    <property type="entry name" value="AraC_XylS_family_regulators"/>
</dbReference>